<keyword evidence="11" id="KW-1185">Reference proteome</keyword>
<evidence type="ECO:0000256" key="1">
    <source>
        <dbReference type="ARBA" id="ARBA00004141"/>
    </source>
</evidence>
<dbReference type="InterPro" id="IPR027469">
    <property type="entry name" value="Cation_efflux_TMD_sf"/>
</dbReference>
<keyword evidence="6 8" id="KW-0472">Membrane</keyword>
<reference evidence="10" key="3">
    <citation type="submission" date="2023-05" db="EMBL/GenBank/DDBJ databases">
        <authorList>
            <person name="Smith C.H."/>
        </authorList>
    </citation>
    <scope>NUCLEOTIDE SEQUENCE</scope>
    <source>
        <strain evidence="10">CHS0354</strain>
        <tissue evidence="10">Mantle</tissue>
    </source>
</reference>
<proteinExistence type="inferred from homology"/>
<feature type="transmembrane region" description="Helical" evidence="8">
    <location>
        <begin position="302"/>
        <end position="322"/>
    </location>
</feature>
<dbReference type="SUPFAM" id="SSF161111">
    <property type="entry name" value="Cation efflux protein transmembrane domain-like"/>
    <property type="match status" value="1"/>
</dbReference>
<keyword evidence="4 8" id="KW-0812">Transmembrane</keyword>
<dbReference type="NCBIfam" id="TIGR01297">
    <property type="entry name" value="CDF"/>
    <property type="match status" value="1"/>
</dbReference>
<comment type="caution">
    <text evidence="10">The sequence shown here is derived from an EMBL/GenBank/DDBJ whole genome shotgun (WGS) entry which is preliminary data.</text>
</comment>
<dbReference type="GO" id="GO:0008324">
    <property type="term" value="F:monoatomic cation transmembrane transporter activity"/>
    <property type="evidence" value="ECO:0007669"/>
    <property type="project" value="InterPro"/>
</dbReference>
<dbReference type="Pfam" id="PF01545">
    <property type="entry name" value="Cation_efflux"/>
    <property type="match status" value="1"/>
</dbReference>
<dbReference type="GO" id="GO:0016020">
    <property type="term" value="C:membrane"/>
    <property type="evidence" value="ECO:0007669"/>
    <property type="project" value="UniProtKB-SubCell"/>
</dbReference>
<protein>
    <recommendedName>
        <fullName evidence="9">Cation efflux protein transmembrane domain-containing protein</fullName>
    </recommendedName>
</protein>
<sequence>MEERNESESTVQKNDPKETQSFGQDIIQTVEKNEDHVPVTVKNGISTNGQEDKKDTENDVMVDWRLPLGEFMSKRRGEEENGERISKTLRSFYKSQDKLIDAYKQLQDSKDVDDDKERVTHLRKQAVIYSKLTLFANVILLIIKLVAVILSGSISLICSLVDSSVDLASGLIIWLASRAVKRRKPYSYPQGRTKLEPIVIVILAVMMGITALELIKESVTKIIGFVKKTDSPPNMDFVTIGISIATVVIKLVLHLLCRRIRHPIIQALAKDHMNDVLSNSVAILFGYIGSSEMQGKARAYELVYVDPTGAILISLYIALNWWKTGNCDERKRPVDGAETFHPAHIVNMDDTIRS</sequence>
<organism evidence="10 11">
    <name type="scientific">Potamilus streckersoni</name>
    <dbReference type="NCBI Taxonomy" id="2493646"/>
    <lineage>
        <taxon>Eukaryota</taxon>
        <taxon>Metazoa</taxon>
        <taxon>Spiralia</taxon>
        <taxon>Lophotrochozoa</taxon>
        <taxon>Mollusca</taxon>
        <taxon>Bivalvia</taxon>
        <taxon>Autobranchia</taxon>
        <taxon>Heteroconchia</taxon>
        <taxon>Palaeoheterodonta</taxon>
        <taxon>Unionida</taxon>
        <taxon>Unionoidea</taxon>
        <taxon>Unionidae</taxon>
        <taxon>Ambleminae</taxon>
        <taxon>Lampsilini</taxon>
        <taxon>Potamilus</taxon>
    </lineage>
</organism>
<feature type="transmembrane region" description="Helical" evidence="8">
    <location>
        <begin position="126"/>
        <end position="147"/>
    </location>
</feature>
<feature type="transmembrane region" description="Helical" evidence="8">
    <location>
        <begin position="273"/>
        <end position="290"/>
    </location>
</feature>
<feature type="region of interest" description="Disordered" evidence="7">
    <location>
        <begin position="1"/>
        <end position="58"/>
    </location>
</feature>
<accession>A0AAE0S258</accession>
<evidence type="ECO:0000313" key="11">
    <source>
        <dbReference type="Proteomes" id="UP001195483"/>
    </source>
</evidence>
<dbReference type="Proteomes" id="UP001195483">
    <property type="component" value="Unassembled WGS sequence"/>
</dbReference>
<evidence type="ECO:0000256" key="5">
    <source>
        <dbReference type="ARBA" id="ARBA00022989"/>
    </source>
</evidence>
<feature type="transmembrane region" description="Helical" evidence="8">
    <location>
        <begin position="235"/>
        <end position="253"/>
    </location>
</feature>
<dbReference type="InterPro" id="IPR058533">
    <property type="entry name" value="Cation_efflux_TM"/>
</dbReference>
<name>A0AAE0S258_9BIVA</name>
<reference evidence="10" key="1">
    <citation type="journal article" date="2021" name="Genome Biol. Evol.">
        <title>A High-Quality Reference Genome for a Parasitic Bivalve with Doubly Uniparental Inheritance (Bivalvia: Unionida).</title>
        <authorList>
            <person name="Smith C.H."/>
        </authorList>
    </citation>
    <scope>NUCLEOTIDE SEQUENCE</scope>
    <source>
        <strain evidence="10">CHS0354</strain>
    </source>
</reference>
<dbReference type="FunFam" id="1.20.1510.10:FF:000005">
    <property type="entry name" value="Putative Cation diffusion facilitator 1"/>
    <property type="match status" value="1"/>
</dbReference>
<evidence type="ECO:0000256" key="8">
    <source>
        <dbReference type="SAM" id="Phobius"/>
    </source>
</evidence>
<evidence type="ECO:0000256" key="6">
    <source>
        <dbReference type="ARBA" id="ARBA00023136"/>
    </source>
</evidence>
<evidence type="ECO:0000313" key="10">
    <source>
        <dbReference type="EMBL" id="KAK3583818.1"/>
    </source>
</evidence>
<dbReference type="PANTHER" id="PTHR43840">
    <property type="entry name" value="MITOCHONDRIAL METAL TRANSPORTER 1-RELATED"/>
    <property type="match status" value="1"/>
</dbReference>
<reference evidence="10" key="2">
    <citation type="journal article" date="2021" name="Genome Biol. Evol.">
        <title>Developing a high-quality reference genome for a parasitic bivalve with doubly uniparental inheritance (Bivalvia: Unionida).</title>
        <authorList>
            <person name="Smith C.H."/>
        </authorList>
    </citation>
    <scope>NUCLEOTIDE SEQUENCE</scope>
    <source>
        <strain evidence="10">CHS0354</strain>
        <tissue evidence="10">Mantle</tissue>
    </source>
</reference>
<dbReference type="Gene3D" id="1.20.1510.10">
    <property type="entry name" value="Cation efflux protein transmembrane domain"/>
    <property type="match status" value="1"/>
</dbReference>
<evidence type="ECO:0000256" key="4">
    <source>
        <dbReference type="ARBA" id="ARBA00022692"/>
    </source>
</evidence>
<evidence type="ECO:0000256" key="7">
    <source>
        <dbReference type="SAM" id="MobiDB-lite"/>
    </source>
</evidence>
<dbReference type="InterPro" id="IPR050291">
    <property type="entry name" value="CDF_Transporter"/>
</dbReference>
<evidence type="ECO:0000256" key="3">
    <source>
        <dbReference type="ARBA" id="ARBA00022448"/>
    </source>
</evidence>
<dbReference type="EMBL" id="JAEAOA010001385">
    <property type="protein sequence ID" value="KAK3583818.1"/>
    <property type="molecule type" value="Genomic_DNA"/>
</dbReference>
<evidence type="ECO:0000259" key="9">
    <source>
        <dbReference type="Pfam" id="PF01545"/>
    </source>
</evidence>
<feature type="transmembrane region" description="Helical" evidence="8">
    <location>
        <begin position="197"/>
        <end position="215"/>
    </location>
</feature>
<keyword evidence="3" id="KW-0813">Transport</keyword>
<feature type="compositionally biased region" description="Polar residues" evidence="7">
    <location>
        <begin position="8"/>
        <end position="27"/>
    </location>
</feature>
<dbReference type="InterPro" id="IPR002524">
    <property type="entry name" value="Cation_efflux"/>
</dbReference>
<comment type="subcellular location">
    <subcellularLocation>
        <location evidence="1">Membrane</location>
        <topology evidence="1">Multi-pass membrane protein</topology>
    </subcellularLocation>
</comment>
<feature type="transmembrane region" description="Helical" evidence="8">
    <location>
        <begin position="153"/>
        <end position="176"/>
    </location>
</feature>
<evidence type="ECO:0000256" key="2">
    <source>
        <dbReference type="ARBA" id="ARBA00008873"/>
    </source>
</evidence>
<comment type="similarity">
    <text evidence="2">Belongs to the cation diffusion facilitator (CDF) transporter (TC 2.A.4) family. SLC30A subfamily.</text>
</comment>
<gene>
    <name evidence="10" type="ORF">CHS0354_022865</name>
</gene>
<keyword evidence="5 8" id="KW-1133">Transmembrane helix</keyword>
<dbReference type="PANTHER" id="PTHR43840:SF13">
    <property type="entry name" value="CATION EFFLUX PROTEIN CYTOPLASMIC DOMAIN-CONTAINING PROTEIN"/>
    <property type="match status" value="1"/>
</dbReference>
<feature type="domain" description="Cation efflux protein transmembrane" evidence="9">
    <location>
        <begin position="132"/>
        <end position="323"/>
    </location>
</feature>
<dbReference type="AlphaFoldDB" id="A0AAE0S258"/>